<keyword evidence="2" id="KW-1185">Reference proteome</keyword>
<organism evidence="1 2">
    <name type="scientific">Nocardia callitridis</name>
    <dbReference type="NCBI Taxonomy" id="648753"/>
    <lineage>
        <taxon>Bacteria</taxon>
        <taxon>Bacillati</taxon>
        <taxon>Actinomycetota</taxon>
        <taxon>Actinomycetes</taxon>
        <taxon>Mycobacteriales</taxon>
        <taxon>Nocardiaceae</taxon>
        <taxon>Nocardia</taxon>
    </lineage>
</organism>
<proteinExistence type="predicted"/>
<dbReference type="Proteomes" id="UP001500603">
    <property type="component" value="Unassembled WGS sequence"/>
</dbReference>
<evidence type="ECO:0008006" key="3">
    <source>
        <dbReference type="Google" id="ProtNLM"/>
    </source>
</evidence>
<comment type="caution">
    <text evidence="1">The sequence shown here is derived from an EMBL/GenBank/DDBJ whole genome shotgun (WGS) entry which is preliminary data.</text>
</comment>
<evidence type="ECO:0000313" key="2">
    <source>
        <dbReference type="Proteomes" id="UP001500603"/>
    </source>
</evidence>
<evidence type="ECO:0000313" key="1">
    <source>
        <dbReference type="EMBL" id="GAA5066924.1"/>
    </source>
</evidence>
<protein>
    <recommendedName>
        <fullName evidence="3">L-2-amino-thiazoline-4-carboxylic acid hydrolase</fullName>
    </recommendedName>
</protein>
<sequence>MTTGQFDSAADGSAIRPDNGMDAVVDGIFEHLAANLHGLPHDFTVAMRTRLEQLEKVNADRIVDEPARSNLRVTLAVVVGYRAILPKLGRAAAIAALRAAFVEPLNDFVREHILRTLDEAEDPFATMVAASKDREQNDFGSGFTFDRPIDDNSRYHLNVTSCFYHDVLVAHSVPELAPIMCEFDTNWIDAIDPDTHGFRFSRTTTIGYGGTHCPFHFERT</sequence>
<gene>
    <name evidence="1" type="ORF">GCM10023318_55600</name>
</gene>
<dbReference type="RefSeq" id="WP_345499140.1">
    <property type="nucleotide sequence ID" value="NZ_BAABJM010000007.1"/>
</dbReference>
<dbReference type="EMBL" id="BAABJM010000007">
    <property type="protein sequence ID" value="GAA5066924.1"/>
    <property type="molecule type" value="Genomic_DNA"/>
</dbReference>
<accession>A0ABP9KZR8</accession>
<name>A0ABP9KZR8_9NOCA</name>
<dbReference type="InterPro" id="IPR026002">
    <property type="entry name" value="ATC_hydrolase-like"/>
</dbReference>
<reference evidence="2" key="1">
    <citation type="journal article" date="2019" name="Int. J. Syst. Evol. Microbiol.">
        <title>The Global Catalogue of Microorganisms (GCM) 10K type strain sequencing project: providing services to taxonomists for standard genome sequencing and annotation.</title>
        <authorList>
            <consortium name="The Broad Institute Genomics Platform"/>
            <consortium name="The Broad Institute Genome Sequencing Center for Infectious Disease"/>
            <person name="Wu L."/>
            <person name="Ma J."/>
        </authorList>
    </citation>
    <scope>NUCLEOTIDE SEQUENCE [LARGE SCALE GENOMIC DNA]</scope>
    <source>
        <strain evidence="2">JCM 18298</strain>
    </source>
</reference>
<dbReference type="Pfam" id="PF14196">
    <property type="entry name" value="ATC_hydrolase"/>
    <property type="match status" value="1"/>
</dbReference>